<protein>
    <submittedName>
        <fullName evidence="2">Uncharacterized protein</fullName>
    </submittedName>
</protein>
<dbReference type="EMBL" id="CATNWA010015825">
    <property type="protein sequence ID" value="CAI9587204.1"/>
    <property type="molecule type" value="Genomic_DNA"/>
</dbReference>
<comment type="caution">
    <text evidence="2">The sequence shown here is derived from an EMBL/GenBank/DDBJ whole genome shotgun (WGS) entry which is preliminary data.</text>
</comment>
<feature type="non-terminal residue" evidence="2">
    <location>
        <position position="1"/>
    </location>
</feature>
<feature type="region of interest" description="Disordered" evidence="1">
    <location>
        <begin position="1"/>
        <end position="22"/>
    </location>
</feature>
<organism evidence="2 3">
    <name type="scientific">Staurois parvus</name>
    <dbReference type="NCBI Taxonomy" id="386267"/>
    <lineage>
        <taxon>Eukaryota</taxon>
        <taxon>Metazoa</taxon>
        <taxon>Chordata</taxon>
        <taxon>Craniata</taxon>
        <taxon>Vertebrata</taxon>
        <taxon>Euteleostomi</taxon>
        <taxon>Amphibia</taxon>
        <taxon>Batrachia</taxon>
        <taxon>Anura</taxon>
        <taxon>Neobatrachia</taxon>
        <taxon>Ranoidea</taxon>
        <taxon>Ranidae</taxon>
        <taxon>Staurois</taxon>
    </lineage>
</organism>
<evidence type="ECO:0000313" key="3">
    <source>
        <dbReference type="Proteomes" id="UP001162483"/>
    </source>
</evidence>
<reference evidence="2" key="1">
    <citation type="submission" date="2023-05" db="EMBL/GenBank/DDBJ databases">
        <authorList>
            <person name="Stuckert A."/>
        </authorList>
    </citation>
    <scope>NUCLEOTIDE SEQUENCE</scope>
</reference>
<accession>A0ABN9EQT3</accession>
<gene>
    <name evidence="2" type="ORF">SPARVUS_LOCUS10528796</name>
</gene>
<sequence>GARSTAIGSALCPSDTADHQSWKEPKMPALSCDQLYPITADHIGDMYTDHQGTDDQCSPSSATCQCPSVPRASAHQCHINATYQCLPVHINATYQCPFGLPFSVTHQCQLVPPINANQCHLSVLPISAA</sequence>
<name>A0ABN9EQT3_9NEOB</name>
<evidence type="ECO:0000256" key="1">
    <source>
        <dbReference type="SAM" id="MobiDB-lite"/>
    </source>
</evidence>
<dbReference type="Proteomes" id="UP001162483">
    <property type="component" value="Unassembled WGS sequence"/>
</dbReference>
<proteinExistence type="predicted"/>
<keyword evidence="3" id="KW-1185">Reference proteome</keyword>
<evidence type="ECO:0000313" key="2">
    <source>
        <dbReference type="EMBL" id="CAI9587204.1"/>
    </source>
</evidence>